<accession>G8JTY0</accession>
<dbReference type="Proteomes" id="UP000006790">
    <property type="component" value="Chromosome 4"/>
</dbReference>
<sequence length="236" mass="26377">MNRVGREFGKNSVALRYYFYHRSSKALDEVLFHEQLGSRLARAGKLEFCKSGYSKVINSGRTRVPFMDVVISSEDSVGLLKVLFNIAGIRIGGSGLVERNGAIGAARASKEKHFVTLGKHDELINYRKGLCWAETADGCLFPLDGSIKYKLDGCGELAERAMDRDDALMKWRGAFYDSYAGESAVFLKPILFAGYISLPAPIKHWMQECLPPQEFSQVDMKLSDNLLYGFRGFKGH</sequence>
<dbReference type="FunCoup" id="G8JTY0">
    <property type="interactions" value="38"/>
</dbReference>
<protein>
    <submittedName>
        <fullName evidence="1">Uncharacterized protein</fullName>
    </submittedName>
</protein>
<dbReference type="EMBL" id="CP002500">
    <property type="protein sequence ID" value="AET39483.1"/>
    <property type="molecule type" value="Genomic_DNA"/>
</dbReference>
<dbReference type="InParanoid" id="G8JTY0"/>
<dbReference type="HOGENOM" id="CLU_1175429_0_0_1"/>
<evidence type="ECO:0000313" key="1">
    <source>
        <dbReference type="EMBL" id="AET39483.1"/>
    </source>
</evidence>
<evidence type="ECO:0000313" key="2">
    <source>
        <dbReference type="Proteomes" id="UP000006790"/>
    </source>
</evidence>
<dbReference type="KEGG" id="erc:Ecym_4437"/>
<dbReference type="AlphaFoldDB" id="G8JTY0"/>
<organism evidence="1 2">
    <name type="scientific">Eremothecium cymbalariae (strain CBS 270.75 / DBVPG 7215 / KCTC 17166 / NRRL Y-17582)</name>
    <name type="common">Yeast</name>
    <dbReference type="NCBI Taxonomy" id="931890"/>
    <lineage>
        <taxon>Eukaryota</taxon>
        <taxon>Fungi</taxon>
        <taxon>Dikarya</taxon>
        <taxon>Ascomycota</taxon>
        <taxon>Saccharomycotina</taxon>
        <taxon>Saccharomycetes</taxon>
        <taxon>Saccharomycetales</taxon>
        <taxon>Saccharomycetaceae</taxon>
        <taxon>Eremothecium</taxon>
    </lineage>
</organism>
<name>G8JTY0_ERECY</name>
<keyword evidence="2" id="KW-1185">Reference proteome</keyword>
<dbReference type="GeneID" id="11470085"/>
<dbReference type="RefSeq" id="XP_003646300.1">
    <property type="nucleotide sequence ID" value="XM_003646252.1"/>
</dbReference>
<proteinExistence type="predicted"/>
<reference evidence="2" key="1">
    <citation type="journal article" date="2012" name="G3 (Bethesda)">
        <title>Pichia sorbitophila, an interspecies yeast hybrid reveals early steps of genome resolution following polyploidization.</title>
        <authorList>
            <person name="Leh Louis V."/>
            <person name="Despons L."/>
            <person name="Friedrich A."/>
            <person name="Martin T."/>
            <person name="Durrens P."/>
            <person name="Casaregola S."/>
            <person name="Neuveglise C."/>
            <person name="Fairhead C."/>
            <person name="Marck C."/>
            <person name="Cruz J.A."/>
            <person name="Straub M.L."/>
            <person name="Kugler V."/>
            <person name="Sacerdot C."/>
            <person name="Uzunov Z."/>
            <person name="Thierry A."/>
            <person name="Weiss S."/>
            <person name="Bleykasten C."/>
            <person name="De Montigny J."/>
            <person name="Jacques N."/>
            <person name="Jung P."/>
            <person name="Lemaire M."/>
            <person name="Mallet S."/>
            <person name="Morel G."/>
            <person name="Richard G.F."/>
            <person name="Sarkar A."/>
            <person name="Savel G."/>
            <person name="Schacherer J."/>
            <person name="Seret M.L."/>
            <person name="Talla E."/>
            <person name="Samson G."/>
            <person name="Jubin C."/>
            <person name="Poulain J."/>
            <person name="Vacherie B."/>
            <person name="Barbe V."/>
            <person name="Pelletier E."/>
            <person name="Sherman D.J."/>
            <person name="Westhof E."/>
            <person name="Weissenbach J."/>
            <person name="Baret P.V."/>
            <person name="Wincker P."/>
            <person name="Gaillardin C."/>
            <person name="Dujon B."/>
            <person name="Souciet J.L."/>
        </authorList>
    </citation>
    <scope>NUCLEOTIDE SEQUENCE [LARGE SCALE GENOMIC DNA]</scope>
    <source>
        <strain evidence="2">CBS 270.75 / DBVPG 7215 / KCTC 17166 / NRRL Y-17582</strain>
    </source>
</reference>
<gene>
    <name evidence="1" type="ordered locus">Ecym_4437</name>
</gene>